<keyword evidence="3" id="KW-1185">Reference proteome</keyword>
<gene>
    <name evidence="2" type="ORF">F5878DRAFT_664815</name>
</gene>
<feature type="compositionally biased region" description="Polar residues" evidence="1">
    <location>
        <begin position="1"/>
        <end position="10"/>
    </location>
</feature>
<proteinExistence type="predicted"/>
<comment type="caution">
    <text evidence="2">The sequence shown here is derived from an EMBL/GenBank/DDBJ whole genome shotgun (WGS) entry which is preliminary data.</text>
</comment>
<feature type="compositionally biased region" description="Acidic residues" evidence="1">
    <location>
        <begin position="184"/>
        <end position="197"/>
    </location>
</feature>
<organism evidence="2 3">
    <name type="scientific">Lentinula raphanica</name>
    <dbReference type="NCBI Taxonomy" id="153919"/>
    <lineage>
        <taxon>Eukaryota</taxon>
        <taxon>Fungi</taxon>
        <taxon>Dikarya</taxon>
        <taxon>Basidiomycota</taxon>
        <taxon>Agaricomycotina</taxon>
        <taxon>Agaricomycetes</taxon>
        <taxon>Agaricomycetidae</taxon>
        <taxon>Agaricales</taxon>
        <taxon>Marasmiineae</taxon>
        <taxon>Omphalotaceae</taxon>
        <taxon>Lentinula</taxon>
    </lineage>
</organism>
<protein>
    <submittedName>
        <fullName evidence="2">Uncharacterized protein</fullName>
    </submittedName>
</protein>
<feature type="compositionally biased region" description="Pro residues" evidence="1">
    <location>
        <begin position="21"/>
        <end position="31"/>
    </location>
</feature>
<evidence type="ECO:0000313" key="3">
    <source>
        <dbReference type="Proteomes" id="UP001163846"/>
    </source>
</evidence>
<sequence length="430" mass="49837">MTETLLSSASRDPPDISPNTPNQPDPPPPDQDNPQKSRSGAFPHSESLDATNRTHRTRSDPVKYARLKKMSLEAQLKYNLDVQHRNDARYAKSLEAEPTSDSESLMSIDEGELHRLRRSRFHFNKVKDLLSQHTISWLMDRNKSEGLADWTIEEEIRTPLTRLITDVEDSTDASSNKRLKPSVEEFEPDETLVSDDEDNPRAIRFPRELKLHAKNKVPIPFHFFTTKNIKFILSYHTTFDRYKLPDKSQAFSLKDAQKQIAKSSETDVKDPDSLPWHLWEEATLNLILFHASRFQEGPQSVLVLELQNLADFFRNKASSFDYYPYWREEESELRSKVLEGKKVKDETLRAAWERVLTAVKMDKRDGRPPPPQPSLSSIRKITPVSGDSRDTPQILERFYLFQLFQRNFGTLRDFQRCPGMPRDSKALLLL</sequence>
<feature type="region of interest" description="Disordered" evidence="1">
    <location>
        <begin position="169"/>
        <end position="197"/>
    </location>
</feature>
<accession>A0AA38P1C9</accession>
<feature type="region of interest" description="Disordered" evidence="1">
    <location>
        <begin position="1"/>
        <end position="61"/>
    </location>
</feature>
<evidence type="ECO:0000256" key="1">
    <source>
        <dbReference type="SAM" id="MobiDB-lite"/>
    </source>
</evidence>
<dbReference type="AlphaFoldDB" id="A0AA38P1C9"/>
<name>A0AA38P1C9_9AGAR</name>
<evidence type="ECO:0000313" key="2">
    <source>
        <dbReference type="EMBL" id="KAJ3834385.1"/>
    </source>
</evidence>
<feature type="region of interest" description="Disordered" evidence="1">
    <location>
        <begin position="362"/>
        <end position="389"/>
    </location>
</feature>
<dbReference type="Proteomes" id="UP001163846">
    <property type="component" value="Unassembled WGS sequence"/>
</dbReference>
<reference evidence="2" key="1">
    <citation type="submission" date="2022-08" db="EMBL/GenBank/DDBJ databases">
        <authorList>
            <consortium name="DOE Joint Genome Institute"/>
            <person name="Min B."/>
            <person name="Riley R."/>
            <person name="Sierra-Patev S."/>
            <person name="Naranjo-Ortiz M."/>
            <person name="Looney B."/>
            <person name="Konkel Z."/>
            <person name="Slot J.C."/>
            <person name="Sakamoto Y."/>
            <person name="Steenwyk J.L."/>
            <person name="Rokas A."/>
            <person name="Carro J."/>
            <person name="Camarero S."/>
            <person name="Ferreira P."/>
            <person name="Molpeceres G."/>
            <person name="Ruiz-Duenas F.J."/>
            <person name="Serrano A."/>
            <person name="Henrissat B."/>
            <person name="Drula E."/>
            <person name="Hughes K.W."/>
            <person name="Mata J.L."/>
            <person name="Ishikawa N.K."/>
            <person name="Vargas-Isla R."/>
            <person name="Ushijima S."/>
            <person name="Smith C.A."/>
            <person name="Ahrendt S."/>
            <person name="Andreopoulos W."/>
            <person name="He G."/>
            <person name="Labutti K."/>
            <person name="Lipzen A."/>
            <person name="Ng V."/>
            <person name="Sandor L."/>
            <person name="Barry K."/>
            <person name="Martinez A.T."/>
            <person name="Xiao Y."/>
            <person name="Gibbons J.G."/>
            <person name="Terashima K."/>
            <person name="Hibbett D.S."/>
            <person name="Grigoriev I.V."/>
        </authorList>
    </citation>
    <scope>NUCLEOTIDE SEQUENCE</scope>
    <source>
        <strain evidence="2">TFB9207</strain>
    </source>
</reference>
<dbReference type="EMBL" id="MU806539">
    <property type="protein sequence ID" value="KAJ3834385.1"/>
    <property type="molecule type" value="Genomic_DNA"/>
</dbReference>